<dbReference type="Proteomes" id="UP001258017">
    <property type="component" value="Unassembled WGS sequence"/>
</dbReference>
<reference evidence="1" key="1">
    <citation type="submission" date="2021-08" db="EMBL/GenBank/DDBJ databases">
        <authorList>
            <person name="Misof B."/>
            <person name="Oliver O."/>
            <person name="Podsiadlowski L."/>
            <person name="Donath A."/>
            <person name="Peters R."/>
            <person name="Mayer C."/>
            <person name="Rust J."/>
            <person name="Gunkel S."/>
            <person name="Lesny P."/>
            <person name="Martin S."/>
            <person name="Oeyen J.P."/>
            <person name="Petersen M."/>
            <person name="Panagiotis P."/>
            <person name="Wilbrandt J."/>
            <person name="Tanja T."/>
        </authorList>
    </citation>
    <scope>NUCLEOTIDE SEQUENCE</scope>
    <source>
        <strain evidence="1">GBR_01_08_01A</strain>
        <tissue evidence="1">Thorax + abdomen</tissue>
    </source>
</reference>
<evidence type="ECO:0000313" key="1">
    <source>
        <dbReference type="EMBL" id="KAK2575724.1"/>
    </source>
</evidence>
<name>A0AAD9R9V9_9HYME</name>
<gene>
    <name evidence="1" type="ORF">KPH14_012113</name>
</gene>
<proteinExistence type="predicted"/>
<dbReference type="EMBL" id="JAIFRP010004410">
    <property type="protein sequence ID" value="KAK2575724.1"/>
    <property type="molecule type" value="Genomic_DNA"/>
</dbReference>
<reference evidence="1" key="2">
    <citation type="journal article" date="2023" name="Commun. Biol.">
        <title>Intrasexual cuticular hydrocarbon dimorphism in a wasp sheds light on hydrocarbon biosynthesis genes in Hymenoptera.</title>
        <authorList>
            <person name="Moris V.C."/>
            <person name="Podsiadlowski L."/>
            <person name="Martin S."/>
            <person name="Oeyen J.P."/>
            <person name="Donath A."/>
            <person name="Petersen M."/>
            <person name="Wilbrandt J."/>
            <person name="Misof B."/>
            <person name="Liedtke D."/>
            <person name="Thamm M."/>
            <person name="Scheiner R."/>
            <person name="Schmitt T."/>
            <person name="Niehuis O."/>
        </authorList>
    </citation>
    <scope>NUCLEOTIDE SEQUENCE</scope>
    <source>
        <strain evidence="1">GBR_01_08_01A</strain>
    </source>
</reference>
<protein>
    <recommendedName>
        <fullName evidence="3">Sperm mitochondrial-associated cysteine-rich protein-like</fullName>
    </recommendedName>
</protein>
<sequence>MSVMVKCRVEYDRQTPKIIVTSRGCCTPTCPPVCCTPCVPQCSPPPCNPCAPVCDPCCTIPLVPPVGLASARICGPCAPCSPVPCMSCPPLGPIPPCPPCPFICPPCTGYPCITTAPIPKPVPAPCEPILPVVRTPINTGGLFYIGTSKCYPCLPPACPPPCMPYTPISGMSVIC</sequence>
<evidence type="ECO:0000313" key="2">
    <source>
        <dbReference type="Proteomes" id="UP001258017"/>
    </source>
</evidence>
<comment type="caution">
    <text evidence="1">The sequence shown here is derived from an EMBL/GenBank/DDBJ whole genome shotgun (WGS) entry which is preliminary data.</text>
</comment>
<accession>A0AAD9R9V9</accession>
<organism evidence="1 2">
    <name type="scientific">Odynerus spinipes</name>
    <dbReference type="NCBI Taxonomy" id="1348599"/>
    <lineage>
        <taxon>Eukaryota</taxon>
        <taxon>Metazoa</taxon>
        <taxon>Ecdysozoa</taxon>
        <taxon>Arthropoda</taxon>
        <taxon>Hexapoda</taxon>
        <taxon>Insecta</taxon>
        <taxon>Pterygota</taxon>
        <taxon>Neoptera</taxon>
        <taxon>Endopterygota</taxon>
        <taxon>Hymenoptera</taxon>
        <taxon>Apocrita</taxon>
        <taxon>Aculeata</taxon>
        <taxon>Vespoidea</taxon>
        <taxon>Vespidae</taxon>
        <taxon>Eumeninae</taxon>
        <taxon>Odynerus</taxon>
    </lineage>
</organism>
<evidence type="ECO:0008006" key="3">
    <source>
        <dbReference type="Google" id="ProtNLM"/>
    </source>
</evidence>
<dbReference type="AlphaFoldDB" id="A0AAD9R9V9"/>
<keyword evidence="2" id="KW-1185">Reference proteome</keyword>